<feature type="region of interest" description="Disordered" evidence="2">
    <location>
        <begin position="1162"/>
        <end position="1244"/>
    </location>
</feature>
<feature type="compositionally biased region" description="Low complexity" evidence="2">
    <location>
        <begin position="761"/>
        <end position="771"/>
    </location>
</feature>
<dbReference type="PANTHER" id="PTHR46462">
    <property type="entry name" value="UPSET, ISOFORM A"/>
    <property type="match status" value="1"/>
</dbReference>
<dbReference type="GO" id="GO:0006355">
    <property type="term" value="P:regulation of DNA-templated transcription"/>
    <property type="evidence" value="ECO:0007669"/>
    <property type="project" value="TreeGrafter"/>
</dbReference>
<feature type="compositionally biased region" description="Polar residues" evidence="2">
    <location>
        <begin position="1113"/>
        <end position="1131"/>
    </location>
</feature>
<feature type="compositionally biased region" description="Basic residues" evidence="2">
    <location>
        <begin position="189"/>
        <end position="213"/>
    </location>
</feature>
<feature type="compositionally biased region" description="Acidic residues" evidence="2">
    <location>
        <begin position="93"/>
        <end position="110"/>
    </location>
</feature>
<feature type="compositionally biased region" description="Low complexity" evidence="2">
    <location>
        <begin position="910"/>
        <end position="934"/>
    </location>
</feature>
<evidence type="ECO:0000256" key="2">
    <source>
        <dbReference type="SAM" id="MobiDB-lite"/>
    </source>
</evidence>
<feature type="compositionally biased region" description="Polar residues" evidence="2">
    <location>
        <begin position="167"/>
        <end position="187"/>
    </location>
</feature>
<feature type="region of interest" description="Disordered" evidence="2">
    <location>
        <begin position="1017"/>
        <end position="1144"/>
    </location>
</feature>
<dbReference type="PANTHER" id="PTHR46462:SF1">
    <property type="entry name" value="HISTONE-LYSINE N-METHYLTRANSFERASE SETD5"/>
    <property type="match status" value="1"/>
</dbReference>
<feature type="compositionally biased region" description="Low complexity" evidence="2">
    <location>
        <begin position="592"/>
        <end position="616"/>
    </location>
</feature>
<feature type="compositionally biased region" description="Basic and acidic residues" evidence="2">
    <location>
        <begin position="137"/>
        <end position="148"/>
    </location>
</feature>
<proteinExistence type="predicted"/>
<name>A0A3B3QZT5_9TELE</name>
<feature type="region of interest" description="Disordered" evidence="2">
    <location>
        <begin position="748"/>
        <end position="772"/>
    </location>
</feature>
<feature type="compositionally biased region" description="Basic and acidic residues" evidence="2">
    <location>
        <begin position="1162"/>
        <end position="1180"/>
    </location>
</feature>
<feature type="compositionally biased region" description="Polar residues" evidence="2">
    <location>
        <begin position="1395"/>
        <end position="1421"/>
    </location>
</feature>
<dbReference type="GO" id="GO:0006325">
    <property type="term" value="P:chromatin organization"/>
    <property type="evidence" value="ECO:0007669"/>
    <property type="project" value="UniProtKB-KW"/>
</dbReference>
<accession>A0A3B3QZT5</accession>
<feature type="region of interest" description="Disordered" evidence="2">
    <location>
        <begin position="1"/>
        <end position="73"/>
    </location>
</feature>
<dbReference type="Proteomes" id="UP000261540">
    <property type="component" value="Unplaced"/>
</dbReference>
<feature type="compositionally biased region" description="Polar residues" evidence="2">
    <location>
        <begin position="1434"/>
        <end position="1469"/>
    </location>
</feature>
<keyword evidence="1" id="KW-0156">Chromatin regulator</keyword>
<dbReference type="PROSITE" id="PS50280">
    <property type="entry name" value="SET"/>
    <property type="match status" value="1"/>
</dbReference>
<dbReference type="SMART" id="SM00317">
    <property type="entry name" value="SET"/>
    <property type="match status" value="1"/>
</dbReference>
<feature type="region of interest" description="Disordered" evidence="2">
    <location>
        <begin position="373"/>
        <end position="616"/>
    </location>
</feature>
<feature type="region of interest" description="Disordered" evidence="2">
    <location>
        <begin position="785"/>
        <end position="822"/>
    </location>
</feature>
<sequence length="1469" mass="157484">MSIAIALGVTTPETSYTDMAAGSDPESVEASPAVNEKYPNHSCGSAQSHGYRGLPYADHNYGAPPPPTPPASPVSQTIIPRVEFNGVPCYADANEDDNSADSDSSSDEEPSVAGWCHCSLTQDGFLIKCDGCRGLDRRKGVDGQRQKAENVSAGESSATESGDEEVSPSTVSYTATQHTPTSITLTVNRVKRPKPKKRKKSTEKARGAPKPKKIKAFREGSRKSMRMKLQLGRVTRVQKHRKILRAARDLETDTLIIEYRGKVMLKQQFEVNGHFFKKPYPFVLFYSKFNEVEMCVDARTFGNDARFIRRSCTPNAEVRHMIAEGMIHLCIYAVTRISKDSEVTIGFDYEFSSCNYKVDCACHKGNQNCPVQKHNLNPLEQPLRPPSLPPPETRRRKARRKELEAGVPGTGSDDSSQLPEEAVDSKDRQGGSTGASDAEEGLCDGLKPEGGQEAELDENGSSIQSRRTREERKAEAVTQVFDNLEKRRKRSSQTQERCHGAAVGPGAEEPKQEGGELGDGDSPLAGTPPTQSTGVGVSTRRSSYFTEVPPPEVEKTPAASKPAPVRSSKPRPKSRISRYRSGSSQRARRQRQALAQQASDPGPGVAEEGVAGASGVDLGVGEGVLMVGQPVDPEGPGGAATGALGSKSGLRYHKTKKYLVTEWLNDKVPEKPESPLSRPLRITTDPTVLATTLNMLPGLSPSPLICTTPKHYVRFGSPFTPERRRRPVIVDGSYGSFKKRWIKQAQDESLSSARDEGETPSDSSHQSSCSSTAFRAELTAPFKKRKWKYGPQPSSPPSPLLPVSSEGLLRPLSPITPPPALPSDPLHTLLPEPCQLTVGAADERPNGYSRPYSPIQSPPTSRCNTPLQFENISSPEASPVHRPESLSPEPCLRKEMDGPCTMLSDPPLPSALDSPTPLEDCPHGASDPFGASGPAAPPVPADTVFSTRPVEVAMREQSFRKEFSLIYACSPLNSNLAEGLGVRTAGDRRPSQSEGSFSPAEPFFNCVGGQGVIAETGAGSLSPYPEPHYSGSYPDSGTPPHPGNPPQKKKVSLLEYRKRKQGAKEPDGAAGGAEPFSGPRSALQPPSSPQSCLSSPVHAAIPHMEEVSPPDHGTTSQPLGHQPRAQDSSSHWMVPTSVERLREGQGVLERVLRGGLKMEHALKRTEAPARPAEGCRDKEAGAGPWPGGTDCPQKSSPGRRPNVIEPRASSTIVDLHDTDNYDTQAASRDLVSPAKSPQRYSHGSAIYSHQVPSIVFESHQKTEPPSFLHQSASSPFRGSYSPSAPSPSQAYYSRLTSNPPLTQEPSLQQQVPASSAPCYPAQASSVTSSFDAVLCGSSRKTGGAPQHPHQLGGAGPSGIEGSQFYSGSPLKSNLLNSAPSGLVTTTPAGVPRPPSLSQTLPKTDASRLSQQPGIRTLSPDSPGQAVLPPGSRLLSASSSQHYTQRSTPVGQFQHRQISGSGVRTQSGSY</sequence>
<feature type="region of interest" description="Disordered" evidence="2">
    <location>
        <begin position="904"/>
        <end position="936"/>
    </location>
</feature>
<dbReference type="GO" id="GO:0070210">
    <property type="term" value="C:Rpd3L-Expanded complex"/>
    <property type="evidence" value="ECO:0007669"/>
    <property type="project" value="TreeGrafter"/>
</dbReference>
<reference evidence="4" key="2">
    <citation type="submission" date="2025-09" db="UniProtKB">
        <authorList>
            <consortium name="Ensembl"/>
        </authorList>
    </citation>
    <scope>IDENTIFICATION</scope>
</reference>
<dbReference type="InterPro" id="IPR046341">
    <property type="entry name" value="SET_dom_sf"/>
</dbReference>
<feature type="compositionally biased region" description="Low complexity" evidence="2">
    <location>
        <begin position="1279"/>
        <end position="1293"/>
    </location>
</feature>
<feature type="compositionally biased region" description="Basic residues" evidence="2">
    <location>
        <begin position="1047"/>
        <end position="1061"/>
    </location>
</feature>
<feature type="region of interest" description="Disordered" evidence="2">
    <location>
        <begin position="137"/>
        <end position="213"/>
    </location>
</feature>
<feature type="compositionally biased region" description="Low complexity" evidence="2">
    <location>
        <begin position="557"/>
        <end position="567"/>
    </location>
</feature>
<feature type="compositionally biased region" description="Polar residues" evidence="2">
    <location>
        <begin position="528"/>
        <end position="545"/>
    </location>
</feature>
<dbReference type="InterPro" id="IPR001214">
    <property type="entry name" value="SET_dom"/>
</dbReference>
<keyword evidence="5" id="KW-1185">Reference proteome</keyword>
<dbReference type="Ensembl" id="ENSPKIT00000023371.1">
    <property type="protein sequence ID" value="ENSPKIP00000011429.1"/>
    <property type="gene ID" value="ENSPKIG00000018499.1"/>
</dbReference>
<dbReference type="GeneTree" id="ENSGT00940000157446"/>
<feature type="region of interest" description="Disordered" evidence="2">
    <location>
        <begin position="1256"/>
        <end position="1321"/>
    </location>
</feature>
<dbReference type="Pfam" id="PF00856">
    <property type="entry name" value="SET"/>
    <property type="match status" value="1"/>
</dbReference>
<feature type="compositionally biased region" description="Polar residues" evidence="2">
    <location>
        <begin position="1363"/>
        <end position="1387"/>
    </location>
</feature>
<evidence type="ECO:0000313" key="4">
    <source>
        <dbReference type="Ensembl" id="ENSPKIP00000011429.1"/>
    </source>
</evidence>
<evidence type="ECO:0000313" key="5">
    <source>
        <dbReference type="Proteomes" id="UP000261540"/>
    </source>
</evidence>
<feature type="compositionally biased region" description="Polar residues" evidence="2">
    <location>
        <begin position="1294"/>
        <end position="1313"/>
    </location>
</feature>
<feature type="region of interest" description="Disordered" evidence="2">
    <location>
        <begin position="840"/>
        <end position="862"/>
    </location>
</feature>
<feature type="region of interest" description="Disordered" evidence="2">
    <location>
        <begin position="1335"/>
        <end position="1469"/>
    </location>
</feature>
<evidence type="ECO:0000259" key="3">
    <source>
        <dbReference type="PROSITE" id="PS50280"/>
    </source>
</evidence>
<evidence type="ECO:0000256" key="1">
    <source>
        <dbReference type="ARBA" id="ARBA00022853"/>
    </source>
</evidence>
<feature type="compositionally biased region" description="Pro residues" evidence="2">
    <location>
        <begin position="63"/>
        <end position="72"/>
    </location>
</feature>
<organism evidence="4 5">
    <name type="scientific">Paramormyrops kingsleyae</name>
    <dbReference type="NCBI Taxonomy" id="1676925"/>
    <lineage>
        <taxon>Eukaryota</taxon>
        <taxon>Metazoa</taxon>
        <taxon>Chordata</taxon>
        <taxon>Craniata</taxon>
        <taxon>Vertebrata</taxon>
        <taxon>Euteleostomi</taxon>
        <taxon>Actinopterygii</taxon>
        <taxon>Neopterygii</taxon>
        <taxon>Teleostei</taxon>
        <taxon>Osteoglossocephala</taxon>
        <taxon>Osteoglossomorpha</taxon>
        <taxon>Osteoglossiformes</taxon>
        <taxon>Mormyridae</taxon>
        <taxon>Paramormyrops</taxon>
    </lineage>
</organism>
<feature type="compositionally biased region" description="Basic residues" evidence="2">
    <location>
        <begin position="568"/>
        <end position="578"/>
    </location>
</feature>
<feature type="compositionally biased region" description="Low complexity" evidence="2">
    <location>
        <begin position="801"/>
        <end position="813"/>
    </location>
</feature>
<feature type="domain" description="SET" evidence="3">
    <location>
        <begin position="227"/>
        <end position="348"/>
    </location>
</feature>
<dbReference type="GO" id="GO:0034967">
    <property type="term" value="C:Set3 complex"/>
    <property type="evidence" value="ECO:0007669"/>
    <property type="project" value="TreeGrafter"/>
</dbReference>
<feature type="compositionally biased region" description="Low complexity" evidence="2">
    <location>
        <begin position="1079"/>
        <end position="1096"/>
    </location>
</feature>
<reference evidence="4" key="1">
    <citation type="submission" date="2025-08" db="UniProtKB">
        <authorList>
            <consortium name="Ensembl"/>
        </authorList>
    </citation>
    <scope>IDENTIFICATION</scope>
</reference>
<dbReference type="Gene3D" id="2.170.270.10">
    <property type="entry name" value="SET domain"/>
    <property type="match status" value="1"/>
</dbReference>
<feature type="region of interest" description="Disordered" evidence="2">
    <location>
        <begin position="88"/>
        <end position="112"/>
    </location>
</feature>
<protein>
    <submittedName>
        <fullName evidence="4">SET domain containing 5</fullName>
    </submittedName>
</protein>
<dbReference type="SUPFAM" id="SSF82199">
    <property type="entry name" value="SET domain"/>
    <property type="match status" value="1"/>
</dbReference>